<dbReference type="GO" id="GO:0020037">
    <property type="term" value="F:heme binding"/>
    <property type="evidence" value="ECO:0007669"/>
    <property type="project" value="InterPro"/>
</dbReference>
<dbReference type="InterPro" id="IPR017972">
    <property type="entry name" value="Cyt_P450_CS"/>
</dbReference>
<name>J4V339_9GAMM</name>
<accession>J4V339</accession>
<dbReference type="PANTHER" id="PTHR46696:SF1">
    <property type="entry name" value="CYTOCHROME P450 YJIB-RELATED"/>
    <property type="match status" value="1"/>
</dbReference>
<dbReference type="AlphaFoldDB" id="J4V339"/>
<evidence type="ECO:0000313" key="4">
    <source>
        <dbReference type="EMBL" id="EJP72957.1"/>
    </source>
</evidence>
<dbReference type="Proteomes" id="UP000010116">
    <property type="component" value="Unassembled WGS sequence"/>
</dbReference>
<dbReference type="PRINTS" id="PR00359">
    <property type="entry name" value="BP450"/>
</dbReference>
<dbReference type="Gene3D" id="1.10.630.10">
    <property type="entry name" value="Cytochrome P450"/>
    <property type="match status" value="1"/>
</dbReference>
<organism evidence="4 5">
    <name type="scientific">SAR86 cluster bacterium SAR86B</name>
    <dbReference type="NCBI Taxonomy" id="1123867"/>
    <lineage>
        <taxon>Bacteria</taxon>
        <taxon>Pseudomonadati</taxon>
        <taxon>Pseudomonadota</taxon>
        <taxon>Gammaproteobacteria</taxon>
        <taxon>SAR86 cluster</taxon>
    </lineage>
</organism>
<gene>
    <name evidence="4" type="ORF">NT02SARS_0881</name>
</gene>
<keyword evidence="3" id="KW-0349">Heme</keyword>
<protein>
    <submittedName>
        <fullName evidence="4">Cytochrome P450 family protein</fullName>
    </submittedName>
</protein>
<dbReference type="SUPFAM" id="SSF48264">
    <property type="entry name" value="Cytochrome P450"/>
    <property type="match status" value="1"/>
</dbReference>
<dbReference type="InterPro" id="IPR001128">
    <property type="entry name" value="Cyt_P450"/>
</dbReference>
<sequence>MSKGFVLSDKVLNNKLNSPAYNSKYSYAADKSLNDLDIFTNGQPYDFYKDLRENAPIFYHESMPFDDEPGYWVLTKYEDIKYVSMNPKIFSSQYASGNLLTFGSEENRHPKLFKTTIDHMLNLDGEMHLNLRKEHMPFFKPNFVANLQTKVAIKVKELLDSAEKLNEFNLVKEISQQLPIYTLSEILGIPESDRQKLVEWMEFLELAQYFTLEQIKQKNDGISDSTPDPSLVEMFNNMIDEMFDYGRHILEEKRKNPTNDLLSAIANAKIEGEELSQEFLDGSWLLIIFAGNDTTRNTMSGGVKLLADFPDQKNLLLSHSDHFQNFLHETVRCVSPVIHMRRTSLVESNIRGQEIGPFEKIALWYGAANRDPEIFKNPDIFDITRKNADKHLAFGFGRHTCLGKPIALMQLNEFFSQFLERFPNYQLNGSWKVAPNNFVHAIQDLPIKLK</sequence>
<reference evidence="4 5" key="1">
    <citation type="journal article" date="2012" name="ISME J.">
        <title>Genomic insights to SAR86, an abundant and uncultivated marine bacterial lineage.</title>
        <authorList>
            <person name="Dupont C.L."/>
            <person name="Rusch D.B."/>
            <person name="Yooseph S."/>
            <person name="Lombardo M.J."/>
            <person name="Richter R.A."/>
            <person name="Valas R."/>
            <person name="Novotny M."/>
            <person name="Yee-Greenbaum J."/>
            <person name="Selengut J.D."/>
            <person name="Haft D.H."/>
            <person name="Halpern A.L."/>
            <person name="Lasken R.S."/>
            <person name="Nealson K."/>
            <person name="Friedman R."/>
            <person name="Venter J.C."/>
        </authorList>
    </citation>
    <scope>NUCLEOTIDE SEQUENCE [LARGE SCALE GENOMIC DNA]</scope>
</reference>
<dbReference type="Pfam" id="PF00067">
    <property type="entry name" value="p450"/>
    <property type="match status" value="1"/>
</dbReference>
<dbReference type="GO" id="GO:0016705">
    <property type="term" value="F:oxidoreductase activity, acting on paired donors, with incorporation or reduction of molecular oxygen"/>
    <property type="evidence" value="ECO:0007669"/>
    <property type="project" value="InterPro"/>
</dbReference>
<evidence type="ECO:0000256" key="1">
    <source>
        <dbReference type="ARBA" id="ARBA00001971"/>
    </source>
</evidence>
<proteinExistence type="inferred from homology"/>
<dbReference type="GO" id="GO:0005506">
    <property type="term" value="F:iron ion binding"/>
    <property type="evidence" value="ECO:0007669"/>
    <property type="project" value="InterPro"/>
</dbReference>
<dbReference type="GO" id="GO:0004497">
    <property type="term" value="F:monooxygenase activity"/>
    <property type="evidence" value="ECO:0007669"/>
    <property type="project" value="UniProtKB-KW"/>
</dbReference>
<dbReference type="PRINTS" id="PR00385">
    <property type="entry name" value="P450"/>
</dbReference>
<evidence type="ECO:0000256" key="3">
    <source>
        <dbReference type="RuleBase" id="RU000461"/>
    </source>
</evidence>
<dbReference type="HOGENOM" id="CLU_033716_0_0_6"/>
<comment type="similarity">
    <text evidence="2 3">Belongs to the cytochrome P450 family.</text>
</comment>
<keyword evidence="3" id="KW-0408">Iron</keyword>
<comment type="cofactor">
    <cofactor evidence="1">
        <name>heme</name>
        <dbReference type="ChEBI" id="CHEBI:30413"/>
    </cofactor>
</comment>
<keyword evidence="3" id="KW-0503">Monooxygenase</keyword>
<evidence type="ECO:0000313" key="5">
    <source>
        <dbReference type="Proteomes" id="UP000010116"/>
    </source>
</evidence>
<dbReference type="PANTHER" id="PTHR46696">
    <property type="entry name" value="P450, PUTATIVE (EUROFUNG)-RELATED"/>
    <property type="match status" value="1"/>
</dbReference>
<dbReference type="InterPro" id="IPR036396">
    <property type="entry name" value="Cyt_P450_sf"/>
</dbReference>
<dbReference type="InterPro" id="IPR002397">
    <property type="entry name" value="Cyt_P450_B"/>
</dbReference>
<evidence type="ECO:0000256" key="2">
    <source>
        <dbReference type="ARBA" id="ARBA00010617"/>
    </source>
</evidence>
<dbReference type="EMBL" id="JH611185">
    <property type="protein sequence ID" value="EJP72957.1"/>
    <property type="molecule type" value="Genomic_DNA"/>
</dbReference>
<keyword evidence="3" id="KW-0479">Metal-binding</keyword>
<dbReference type="PROSITE" id="PS00086">
    <property type="entry name" value="CYTOCHROME_P450"/>
    <property type="match status" value="1"/>
</dbReference>
<keyword evidence="3" id="KW-0560">Oxidoreductase</keyword>